<dbReference type="EMBL" id="SACM01000001">
    <property type="protein sequence ID" value="RVT88670.1"/>
    <property type="molecule type" value="Genomic_DNA"/>
</dbReference>
<dbReference type="SUPFAM" id="SSF55729">
    <property type="entry name" value="Acyl-CoA N-acyltransferases (Nat)"/>
    <property type="match status" value="1"/>
</dbReference>
<dbReference type="InterPro" id="IPR000182">
    <property type="entry name" value="GNAT_dom"/>
</dbReference>
<organism evidence="2 3">
    <name type="scientific">Inhella crocodyli</name>
    <dbReference type="NCBI Taxonomy" id="2499851"/>
    <lineage>
        <taxon>Bacteria</taxon>
        <taxon>Pseudomonadati</taxon>
        <taxon>Pseudomonadota</taxon>
        <taxon>Betaproteobacteria</taxon>
        <taxon>Burkholderiales</taxon>
        <taxon>Sphaerotilaceae</taxon>
        <taxon>Inhella</taxon>
    </lineage>
</organism>
<name>A0A3S2XZZ0_9BURK</name>
<sequence length="182" mass="20098">MSLPTLALPHPGWTLRPWRSTDAEALARAANDDEVLRWMSDTWPEPYTLKDAQWWVDEGQLAMGDNWAICLHDVPQGGCGLSPLDGFQRCNLETGWWLAPAHWGQGVASHAARLMVARGLAQDGITRVFAPIHAGNTRSMGVARRAGMALEGVQRRSAFKRGQVIDRHLYAAVRDDLPNPAP</sequence>
<gene>
    <name evidence="2" type="ORF">EOD73_06795</name>
</gene>
<keyword evidence="2" id="KW-0808">Transferase</keyword>
<dbReference type="OrthoDB" id="9801656at2"/>
<feature type="domain" description="N-acetyltransferase" evidence="1">
    <location>
        <begin position="21"/>
        <end position="176"/>
    </location>
</feature>
<dbReference type="RefSeq" id="WP_127682078.1">
    <property type="nucleotide sequence ID" value="NZ_SACM01000001.1"/>
</dbReference>
<evidence type="ECO:0000259" key="1">
    <source>
        <dbReference type="PROSITE" id="PS51186"/>
    </source>
</evidence>
<evidence type="ECO:0000313" key="3">
    <source>
        <dbReference type="Proteomes" id="UP000288587"/>
    </source>
</evidence>
<dbReference type="Gene3D" id="3.40.630.30">
    <property type="match status" value="1"/>
</dbReference>
<comment type="caution">
    <text evidence="2">The sequence shown here is derived from an EMBL/GenBank/DDBJ whole genome shotgun (WGS) entry which is preliminary data.</text>
</comment>
<reference evidence="2 3" key="1">
    <citation type="submission" date="2019-01" db="EMBL/GenBank/DDBJ databases">
        <authorList>
            <person name="Chen W.-M."/>
        </authorList>
    </citation>
    <scope>NUCLEOTIDE SEQUENCE [LARGE SCALE GENOMIC DNA]</scope>
    <source>
        <strain evidence="2 3">CCP-18</strain>
    </source>
</reference>
<dbReference type="Proteomes" id="UP000288587">
    <property type="component" value="Unassembled WGS sequence"/>
</dbReference>
<dbReference type="PROSITE" id="PS51186">
    <property type="entry name" value="GNAT"/>
    <property type="match status" value="1"/>
</dbReference>
<accession>A0A3S2XZZ0</accession>
<dbReference type="AlphaFoldDB" id="A0A3S2XZZ0"/>
<dbReference type="Pfam" id="PF13302">
    <property type="entry name" value="Acetyltransf_3"/>
    <property type="match status" value="1"/>
</dbReference>
<evidence type="ECO:0000313" key="2">
    <source>
        <dbReference type="EMBL" id="RVT88670.1"/>
    </source>
</evidence>
<dbReference type="InterPro" id="IPR051531">
    <property type="entry name" value="N-acetyltransferase"/>
</dbReference>
<proteinExistence type="predicted"/>
<dbReference type="PANTHER" id="PTHR43792">
    <property type="entry name" value="GNAT FAMILY, PUTATIVE (AFU_ORTHOLOGUE AFUA_3G00765)-RELATED-RELATED"/>
    <property type="match status" value="1"/>
</dbReference>
<dbReference type="GO" id="GO:0016747">
    <property type="term" value="F:acyltransferase activity, transferring groups other than amino-acyl groups"/>
    <property type="evidence" value="ECO:0007669"/>
    <property type="project" value="InterPro"/>
</dbReference>
<dbReference type="InterPro" id="IPR016181">
    <property type="entry name" value="Acyl_CoA_acyltransferase"/>
</dbReference>
<keyword evidence="3" id="KW-1185">Reference proteome</keyword>
<protein>
    <submittedName>
        <fullName evidence="2">N-acetyltransferase</fullName>
    </submittedName>
</protein>